<feature type="compositionally biased region" description="Polar residues" evidence="1">
    <location>
        <begin position="14"/>
        <end position="27"/>
    </location>
</feature>
<dbReference type="EMBL" id="JAMYWD010000006">
    <property type="protein sequence ID" value="KAJ4968654.1"/>
    <property type="molecule type" value="Genomic_DNA"/>
</dbReference>
<name>A0A9Q0QR53_9MAGN</name>
<comment type="caution">
    <text evidence="2">The sequence shown here is derived from an EMBL/GenBank/DDBJ whole genome shotgun (WGS) entry which is preliminary data.</text>
</comment>
<protein>
    <submittedName>
        <fullName evidence="2">Uncharacterized protein</fullName>
    </submittedName>
</protein>
<dbReference type="AlphaFoldDB" id="A0A9Q0QR53"/>
<evidence type="ECO:0000256" key="1">
    <source>
        <dbReference type="SAM" id="MobiDB-lite"/>
    </source>
</evidence>
<sequence>MEEGEIPSNPPVVDNSNVAVSRQSLTTGPGAPVIGLNNGVVANDGAGLSIIRSSPTSGVILQEISRADNLPVTEALSSMDHVENPGQSLEMQGLVQPEVSSPFNVSTGKVEVVYEDVREVVGALQDGNVEGSSKKTPGRPPGRGNKKTDQSSQFEAQLARLETLRKQVSDEGITSEASQGVDYGPEHLISEVHPLKSMVVQVVDHDVADIKVRYDNGDY</sequence>
<accession>A0A9Q0QR53</accession>
<evidence type="ECO:0000313" key="2">
    <source>
        <dbReference type="EMBL" id="KAJ4968654.1"/>
    </source>
</evidence>
<gene>
    <name evidence="2" type="ORF">NE237_015355</name>
</gene>
<dbReference type="Proteomes" id="UP001141806">
    <property type="component" value="Unassembled WGS sequence"/>
</dbReference>
<feature type="region of interest" description="Disordered" evidence="1">
    <location>
        <begin position="124"/>
        <end position="153"/>
    </location>
</feature>
<evidence type="ECO:0000313" key="3">
    <source>
        <dbReference type="Proteomes" id="UP001141806"/>
    </source>
</evidence>
<feature type="region of interest" description="Disordered" evidence="1">
    <location>
        <begin position="1"/>
        <end position="28"/>
    </location>
</feature>
<organism evidence="2 3">
    <name type="scientific">Protea cynaroides</name>
    <dbReference type="NCBI Taxonomy" id="273540"/>
    <lineage>
        <taxon>Eukaryota</taxon>
        <taxon>Viridiplantae</taxon>
        <taxon>Streptophyta</taxon>
        <taxon>Embryophyta</taxon>
        <taxon>Tracheophyta</taxon>
        <taxon>Spermatophyta</taxon>
        <taxon>Magnoliopsida</taxon>
        <taxon>Proteales</taxon>
        <taxon>Proteaceae</taxon>
        <taxon>Protea</taxon>
    </lineage>
</organism>
<proteinExistence type="predicted"/>
<keyword evidence="3" id="KW-1185">Reference proteome</keyword>
<reference evidence="2" key="1">
    <citation type="journal article" date="2023" name="Plant J.">
        <title>The genome of the king protea, Protea cynaroides.</title>
        <authorList>
            <person name="Chang J."/>
            <person name="Duong T.A."/>
            <person name="Schoeman C."/>
            <person name="Ma X."/>
            <person name="Roodt D."/>
            <person name="Barker N."/>
            <person name="Li Z."/>
            <person name="Van de Peer Y."/>
            <person name="Mizrachi E."/>
        </authorList>
    </citation>
    <scope>NUCLEOTIDE SEQUENCE</scope>
    <source>
        <tissue evidence="2">Young leaves</tissue>
    </source>
</reference>